<reference evidence="2 3" key="1">
    <citation type="submission" date="2024-04" db="EMBL/GenBank/DDBJ databases">
        <authorList>
            <person name="Waldvogel A.-M."/>
            <person name="Schoenle A."/>
        </authorList>
    </citation>
    <scope>NUCLEOTIDE SEQUENCE [LARGE SCALE GENOMIC DNA]</scope>
</reference>
<dbReference type="Proteomes" id="UP001497482">
    <property type="component" value="Chromosome 10"/>
</dbReference>
<feature type="region of interest" description="Disordered" evidence="1">
    <location>
        <begin position="20"/>
        <end position="42"/>
    </location>
</feature>
<gene>
    <name evidence="2" type="ORF">KC01_LOCUS3879</name>
</gene>
<dbReference type="EMBL" id="OZ035832">
    <property type="protein sequence ID" value="CAL1571790.1"/>
    <property type="molecule type" value="Genomic_DNA"/>
</dbReference>
<evidence type="ECO:0000256" key="1">
    <source>
        <dbReference type="SAM" id="MobiDB-lite"/>
    </source>
</evidence>
<evidence type="ECO:0000313" key="2">
    <source>
        <dbReference type="EMBL" id="CAL1571790.1"/>
    </source>
</evidence>
<organism evidence="2 3">
    <name type="scientific">Knipowitschia caucasica</name>
    <name type="common">Caucasian dwarf goby</name>
    <name type="synonym">Pomatoschistus caucasicus</name>
    <dbReference type="NCBI Taxonomy" id="637954"/>
    <lineage>
        <taxon>Eukaryota</taxon>
        <taxon>Metazoa</taxon>
        <taxon>Chordata</taxon>
        <taxon>Craniata</taxon>
        <taxon>Vertebrata</taxon>
        <taxon>Euteleostomi</taxon>
        <taxon>Actinopterygii</taxon>
        <taxon>Neopterygii</taxon>
        <taxon>Teleostei</taxon>
        <taxon>Neoteleostei</taxon>
        <taxon>Acanthomorphata</taxon>
        <taxon>Gobiaria</taxon>
        <taxon>Gobiiformes</taxon>
        <taxon>Gobioidei</taxon>
        <taxon>Gobiidae</taxon>
        <taxon>Gobiinae</taxon>
        <taxon>Knipowitschia</taxon>
    </lineage>
</organism>
<sequence length="101" mass="10848">MTLQALHIYKANDANRSLARRARLSAPSAHKADGVRGGGGGGGGYEEWVPPFHCRRRRVAAPFTGNRETQCSRVSVGSEKCMNCASAGRPPADVQVKERTP</sequence>
<proteinExistence type="predicted"/>
<dbReference type="AlphaFoldDB" id="A0AAV2J3A3"/>
<name>A0AAV2J3A3_KNICA</name>
<keyword evidence="3" id="KW-1185">Reference proteome</keyword>
<evidence type="ECO:0000313" key="3">
    <source>
        <dbReference type="Proteomes" id="UP001497482"/>
    </source>
</evidence>
<accession>A0AAV2J3A3</accession>
<protein>
    <submittedName>
        <fullName evidence="2">Uncharacterized protein</fullName>
    </submittedName>
</protein>